<dbReference type="GO" id="GO:0008757">
    <property type="term" value="F:S-adenosylmethionine-dependent methyltransferase activity"/>
    <property type="evidence" value="ECO:0007669"/>
    <property type="project" value="InterPro"/>
</dbReference>
<dbReference type="AlphaFoldDB" id="A0A2S9XD05"/>
<feature type="signal peptide" evidence="2">
    <location>
        <begin position="1"/>
        <end position="19"/>
    </location>
</feature>
<organism evidence="4 5">
    <name type="scientific">Enhygromyxa salina</name>
    <dbReference type="NCBI Taxonomy" id="215803"/>
    <lineage>
        <taxon>Bacteria</taxon>
        <taxon>Pseudomonadati</taxon>
        <taxon>Myxococcota</taxon>
        <taxon>Polyangia</taxon>
        <taxon>Nannocystales</taxon>
        <taxon>Nannocystaceae</taxon>
        <taxon>Enhygromyxa</taxon>
    </lineage>
</organism>
<evidence type="ECO:0000313" key="5">
    <source>
        <dbReference type="Proteomes" id="UP000237968"/>
    </source>
</evidence>
<dbReference type="InterPro" id="IPR013216">
    <property type="entry name" value="Methyltransf_11"/>
</dbReference>
<dbReference type="Gene3D" id="3.40.50.150">
    <property type="entry name" value="Vaccinia Virus protein VP39"/>
    <property type="match status" value="1"/>
</dbReference>
<dbReference type="CDD" id="cd02440">
    <property type="entry name" value="AdoMet_MTases"/>
    <property type="match status" value="1"/>
</dbReference>
<accession>A0A2S9XD05</accession>
<feature type="chain" id="PRO_5015436837" evidence="2">
    <location>
        <begin position="20"/>
        <end position="248"/>
    </location>
</feature>
<dbReference type="RefSeq" id="WP_181198339.1">
    <property type="nucleotide sequence ID" value="NZ_PVNK01000269.1"/>
</dbReference>
<dbReference type="InterPro" id="IPR029063">
    <property type="entry name" value="SAM-dependent_MTases_sf"/>
</dbReference>
<dbReference type="PANTHER" id="PTHR43861">
    <property type="entry name" value="TRANS-ACONITATE 2-METHYLTRANSFERASE-RELATED"/>
    <property type="match status" value="1"/>
</dbReference>
<comment type="caution">
    <text evidence="4">The sequence shown here is derived from an EMBL/GenBank/DDBJ whole genome shotgun (WGS) entry which is preliminary data.</text>
</comment>
<evidence type="ECO:0000313" key="4">
    <source>
        <dbReference type="EMBL" id="PRP90744.1"/>
    </source>
</evidence>
<reference evidence="4 5" key="1">
    <citation type="submission" date="2018-03" db="EMBL/GenBank/DDBJ databases">
        <title>Draft Genome Sequences of the Obligatory Marine Myxobacteria Enhygromyxa salina SWB005.</title>
        <authorList>
            <person name="Poehlein A."/>
            <person name="Moghaddam J.A."/>
            <person name="Harms H."/>
            <person name="Alanjari M."/>
            <person name="Koenig G.M."/>
            <person name="Daniel R."/>
            <person name="Schaeberle T.F."/>
        </authorList>
    </citation>
    <scope>NUCLEOTIDE SEQUENCE [LARGE SCALE GENOMIC DNA]</scope>
    <source>
        <strain evidence="4 5">SWB005</strain>
    </source>
</reference>
<keyword evidence="5" id="KW-1185">Reference proteome</keyword>
<evidence type="ECO:0000259" key="3">
    <source>
        <dbReference type="Pfam" id="PF08241"/>
    </source>
</evidence>
<dbReference type="SUPFAM" id="SSF53335">
    <property type="entry name" value="S-adenosyl-L-methionine-dependent methyltransferases"/>
    <property type="match status" value="1"/>
</dbReference>
<dbReference type="Pfam" id="PF08241">
    <property type="entry name" value="Methyltransf_11"/>
    <property type="match status" value="1"/>
</dbReference>
<gene>
    <name evidence="4" type="primary">ubiE_2</name>
    <name evidence="4" type="ORF">ENSA5_61780</name>
</gene>
<dbReference type="Proteomes" id="UP000237968">
    <property type="component" value="Unassembled WGS sequence"/>
</dbReference>
<name>A0A2S9XD05_9BACT</name>
<dbReference type="PANTHER" id="PTHR43861:SF1">
    <property type="entry name" value="TRANS-ACONITATE 2-METHYLTRANSFERASE"/>
    <property type="match status" value="1"/>
</dbReference>
<dbReference type="EC" id="2.1.1.163" evidence="4"/>
<keyword evidence="2" id="KW-0732">Signal</keyword>
<dbReference type="PROSITE" id="PS51257">
    <property type="entry name" value="PROKAR_LIPOPROTEIN"/>
    <property type="match status" value="1"/>
</dbReference>
<sequence length="248" mass="26936">MRPRLGPTLGVLIASLACAPSPATSVEPTAAGAGVEASASPERRSVRPGVNDRYFEDGAVERWTDTLERERREVIALRDPIVAALELEPGMVVADIGAGTGAFMSALSAGVGETGTVYAVDIVPAFLDHLRARAETEGLTKVEVVEATPTAVGLADASVDLMFMCDVYHHIEYPSVYVRSLYEALRPEGRLIIVEFDRIPGETSAKMMKHVRQDQATLVAEVTAEGFVLEREIEDVPFDENYMLVFRK</sequence>
<keyword evidence="4" id="KW-0489">Methyltransferase</keyword>
<keyword evidence="4" id="KW-0830">Ubiquinone</keyword>
<protein>
    <submittedName>
        <fullName evidence="4">Ubiquinone/menaquinone biosynthesis C-methyltransferase UbiE</fullName>
        <ecNumber evidence="4">2.1.1.163</ecNumber>
    </submittedName>
</protein>
<proteinExistence type="predicted"/>
<keyword evidence="4" id="KW-0808">Transferase</keyword>
<dbReference type="GO" id="GO:0032259">
    <property type="term" value="P:methylation"/>
    <property type="evidence" value="ECO:0007669"/>
    <property type="project" value="UniProtKB-KW"/>
</dbReference>
<evidence type="ECO:0000256" key="2">
    <source>
        <dbReference type="SAM" id="SignalP"/>
    </source>
</evidence>
<evidence type="ECO:0000256" key="1">
    <source>
        <dbReference type="SAM" id="MobiDB-lite"/>
    </source>
</evidence>
<feature type="domain" description="Methyltransferase type 11" evidence="3">
    <location>
        <begin position="95"/>
        <end position="193"/>
    </location>
</feature>
<dbReference type="GO" id="GO:0043770">
    <property type="term" value="F:demethylmenaquinone methyltransferase activity"/>
    <property type="evidence" value="ECO:0007669"/>
    <property type="project" value="UniProtKB-EC"/>
</dbReference>
<feature type="region of interest" description="Disordered" evidence="1">
    <location>
        <begin position="25"/>
        <end position="49"/>
    </location>
</feature>
<dbReference type="EMBL" id="PVNK01000269">
    <property type="protein sequence ID" value="PRP90744.1"/>
    <property type="molecule type" value="Genomic_DNA"/>
</dbReference>